<protein>
    <submittedName>
        <fullName evidence="2 3">Uncharacterized protein</fullName>
    </submittedName>
</protein>
<dbReference type="PANTHER" id="PTHR47273:SF4">
    <property type="entry name" value="EXPRESSED PROTEIN"/>
    <property type="match status" value="1"/>
</dbReference>
<sequence length="303" mass="33557">MKNVGVDLVLAILVCVFLAAGAAAEGHAFAQTKVFVADRKDFTNWSAVIVGKVFCDRCIQNKVFPFAHPMSKAKVSVQCKDWSGRVVGYARTSTNFLGDFIVQFKGKKDLSGCSVYLDGSSDRSCNIIGGGRRAISLKSKFLFQAFYVADPLFYKPARPMGFCPKKSRPSRGRITVPFPNRRPSTCSYLDWLRPDYRCYWPKDLSPWKTSVGRVFGRGAQKKYGNKPLAGGLLTGDDLLRQAITALLNSRTNKHFYMSPRGIKAKFSKALSGSWKAKSAQANAFRNANNGYGKGKCLLVPCKW</sequence>
<dbReference type="PaxDb" id="3218-PP1S21_221V6.1"/>
<dbReference type="EnsemblPlants" id="Pp3c1_27500V3.2">
    <property type="protein sequence ID" value="Pp3c1_27500V3.2"/>
    <property type="gene ID" value="Pp3c1_27500"/>
</dbReference>
<dbReference type="Gramene" id="Pp3c1_27500V3.1">
    <property type="protein sequence ID" value="Pp3c1_27500V3.1"/>
    <property type="gene ID" value="Pp3c1_27500"/>
</dbReference>
<dbReference type="RefSeq" id="XP_024373373.1">
    <property type="nucleotide sequence ID" value="XM_024517605.2"/>
</dbReference>
<evidence type="ECO:0000313" key="3">
    <source>
        <dbReference type="EnsemblPlants" id="Pp3c1_27500V3.1"/>
    </source>
</evidence>
<proteinExistence type="predicted"/>
<organism evidence="2">
    <name type="scientific">Physcomitrium patens</name>
    <name type="common">Spreading-leaved earth moss</name>
    <name type="synonym">Physcomitrella patens</name>
    <dbReference type="NCBI Taxonomy" id="3218"/>
    <lineage>
        <taxon>Eukaryota</taxon>
        <taxon>Viridiplantae</taxon>
        <taxon>Streptophyta</taxon>
        <taxon>Embryophyta</taxon>
        <taxon>Bryophyta</taxon>
        <taxon>Bryophytina</taxon>
        <taxon>Bryopsida</taxon>
        <taxon>Funariidae</taxon>
        <taxon>Funariales</taxon>
        <taxon>Funariaceae</taxon>
        <taxon>Physcomitrium</taxon>
    </lineage>
</organism>
<dbReference type="Gramene" id="Pp3c1_27500V3.2">
    <property type="protein sequence ID" value="Pp3c1_27500V3.2"/>
    <property type="gene ID" value="Pp3c1_27500"/>
</dbReference>
<keyword evidence="1" id="KW-0732">Signal</keyword>
<reference evidence="2 4" key="2">
    <citation type="journal article" date="2018" name="Plant J.">
        <title>The Physcomitrella patens chromosome-scale assembly reveals moss genome structure and evolution.</title>
        <authorList>
            <person name="Lang D."/>
            <person name="Ullrich K.K."/>
            <person name="Murat F."/>
            <person name="Fuchs J."/>
            <person name="Jenkins J."/>
            <person name="Haas F.B."/>
            <person name="Piednoel M."/>
            <person name="Gundlach H."/>
            <person name="Van Bel M."/>
            <person name="Meyberg R."/>
            <person name="Vives C."/>
            <person name="Morata J."/>
            <person name="Symeonidi A."/>
            <person name="Hiss M."/>
            <person name="Muchero W."/>
            <person name="Kamisugi Y."/>
            <person name="Saleh O."/>
            <person name="Blanc G."/>
            <person name="Decker E.L."/>
            <person name="van Gessel N."/>
            <person name="Grimwood J."/>
            <person name="Hayes R.D."/>
            <person name="Graham S.W."/>
            <person name="Gunter L.E."/>
            <person name="McDaniel S.F."/>
            <person name="Hoernstein S.N.W."/>
            <person name="Larsson A."/>
            <person name="Li F.W."/>
            <person name="Perroud P.F."/>
            <person name="Phillips J."/>
            <person name="Ranjan P."/>
            <person name="Rokshar D.S."/>
            <person name="Rothfels C.J."/>
            <person name="Schneider L."/>
            <person name="Shu S."/>
            <person name="Stevenson D.W."/>
            <person name="Thummler F."/>
            <person name="Tillich M."/>
            <person name="Villarreal Aguilar J.C."/>
            <person name="Widiez T."/>
            <person name="Wong G.K."/>
            <person name="Wymore A."/>
            <person name="Zhang Y."/>
            <person name="Zimmer A.D."/>
            <person name="Quatrano R.S."/>
            <person name="Mayer K.F.X."/>
            <person name="Goodstein D."/>
            <person name="Casacuberta J.M."/>
            <person name="Vandepoele K."/>
            <person name="Reski R."/>
            <person name="Cuming A.C."/>
            <person name="Tuskan G.A."/>
            <person name="Maumus F."/>
            <person name="Salse J."/>
            <person name="Schmutz J."/>
            <person name="Rensing S.A."/>
        </authorList>
    </citation>
    <scope>NUCLEOTIDE SEQUENCE [LARGE SCALE GENOMIC DNA]</scope>
    <source>
        <strain evidence="3 4">cv. Gransden 2004</strain>
    </source>
</reference>
<dbReference type="OMA" id="EPSACCH"/>
<dbReference type="FunCoup" id="A0A2K1L9Y0">
    <property type="interactions" value="194"/>
</dbReference>
<dbReference type="EnsemblPlants" id="Pp3c1_27500V3.1">
    <property type="protein sequence ID" value="Pp3c1_27500V3.1"/>
    <property type="gene ID" value="Pp3c1_27500"/>
</dbReference>
<dbReference type="GeneID" id="112281277"/>
<dbReference type="Proteomes" id="UP000006727">
    <property type="component" value="Chromosome 1"/>
</dbReference>
<keyword evidence="4" id="KW-1185">Reference proteome</keyword>
<evidence type="ECO:0000313" key="4">
    <source>
        <dbReference type="Proteomes" id="UP000006727"/>
    </source>
</evidence>
<feature type="chain" id="PRO_5043158442" evidence="1">
    <location>
        <begin position="25"/>
        <end position="303"/>
    </location>
</feature>
<evidence type="ECO:0000256" key="1">
    <source>
        <dbReference type="SAM" id="SignalP"/>
    </source>
</evidence>
<evidence type="ECO:0000313" key="2">
    <source>
        <dbReference type="EMBL" id="PNR62830.1"/>
    </source>
</evidence>
<dbReference type="EMBL" id="ABEU02000001">
    <property type="protein sequence ID" value="PNR62830.1"/>
    <property type="molecule type" value="Genomic_DNA"/>
</dbReference>
<dbReference type="STRING" id="3218.A0A2K1L9Y0"/>
<dbReference type="OrthoDB" id="1909008at2759"/>
<dbReference type="Pfam" id="PF01190">
    <property type="entry name" value="Pollen_Ole_e_1"/>
    <property type="match status" value="1"/>
</dbReference>
<dbReference type="AlphaFoldDB" id="A0A2K1L9Y0"/>
<name>A0A2K1L9Y0_PHYPA</name>
<gene>
    <name evidence="3" type="primary">LOC112281277</name>
    <name evidence="2" type="ORF">PHYPA_001254</name>
</gene>
<reference evidence="2 4" key="1">
    <citation type="journal article" date="2008" name="Science">
        <title>The Physcomitrella genome reveals evolutionary insights into the conquest of land by plants.</title>
        <authorList>
            <person name="Rensing S."/>
            <person name="Lang D."/>
            <person name="Zimmer A."/>
            <person name="Terry A."/>
            <person name="Salamov A."/>
            <person name="Shapiro H."/>
            <person name="Nishiyama T."/>
            <person name="Perroud P.-F."/>
            <person name="Lindquist E."/>
            <person name="Kamisugi Y."/>
            <person name="Tanahashi T."/>
            <person name="Sakakibara K."/>
            <person name="Fujita T."/>
            <person name="Oishi K."/>
            <person name="Shin-I T."/>
            <person name="Kuroki Y."/>
            <person name="Toyoda A."/>
            <person name="Suzuki Y."/>
            <person name="Hashimoto A."/>
            <person name="Yamaguchi K."/>
            <person name="Sugano A."/>
            <person name="Kohara Y."/>
            <person name="Fujiyama A."/>
            <person name="Anterola A."/>
            <person name="Aoki S."/>
            <person name="Ashton N."/>
            <person name="Barbazuk W.B."/>
            <person name="Barker E."/>
            <person name="Bennetzen J."/>
            <person name="Bezanilla M."/>
            <person name="Blankenship R."/>
            <person name="Cho S.H."/>
            <person name="Dutcher S."/>
            <person name="Estelle M."/>
            <person name="Fawcett J.A."/>
            <person name="Gundlach H."/>
            <person name="Hanada K."/>
            <person name="Heyl A."/>
            <person name="Hicks K.A."/>
            <person name="Hugh J."/>
            <person name="Lohr M."/>
            <person name="Mayer K."/>
            <person name="Melkozernov A."/>
            <person name="Murata T."/>
            <person name="Nelson D."/>
            <person name="Pils B."/>
            <person name="Prigge M."/>
            <person name="Reiss B."/>
            <person name="Renner T."/>
            <person name="Rombauts S."/>
            <person name="Rushton P."/>
            <person name="Sanderfoot A."/>
            <person name="Schween G."/>
            <person name="Shiu S.-H."/>
            <person name="Stueber K."/>
            <person name="Theodoulou F.L."/>
            <person name="Tu H."/>
            <person name="Van de Peer Y."/>
            <person name="Verrier P.J."/>
            <person name="Waters E."/>
            <person name="Wood A."/>
            <person name="Yang L."/>
            <person name="Cove D."/>
            <person name="Cuming A."/>
            <person name="Hasebe M."/>
            <person name="Lucas S."/>
            <person name="Mishler D.B."/>
            <person name="Reski R."/>
            <person name="Grigoriev I."/>
            <person name="Quatrano R.S."/>
            <person name="Boore J.L."/>
        </authorList>
    </citation>
    <scope>NUCLEOTIDE SEQUENCE [LARGE SCALE GENOMIC DNA]</scope>
    <source>
        <strain evidence="3 4">cv. Gransden 2004</strain>
    </source>
</reference>
<feature type="signal peptide" evidence="1">
    <location>
        <begin position="1"/>
        <end position="24"/>
    </location>
</feature>
<accession>A0A2K1L9Y0</accession>
<reference evidence="3" key="3">
    <citation type="submission" date="2020-12" db="UniProtKB">
        <authorList>
            <consortium name="EnsemblPlants"/>
        </authorList>
    </citation>
    <scope>IDENTIFICATION</scope>
</reference>
<dbReference type="PANTHER" id="PTHR47273">
    <property type="entry name" value="EXPRESSED PROTEIN"/>
    <property type="match status" value="1"/>
</dbReference>
<dbReference type="KEGG" id="ppp:112281277"/>